<dbReference type="GO" id="GO:0003724">
    <property type="term" value="F:RNA helicase activity"/>
    <property type="evidence" value="ECO:0007669"/>
    <property type="project" value="UniProtKB-EC"/>
</dbReference>
<keyword evidence="6 10" id="KW-0067">ATP-binding</keyword>
<evidence type="ECO:0000256" key="9">
    <source>
        <dbReference type="PROSITE-ProRule" id="PRU00552"/>
    </source>
</evidence>
<evidence type="ECO:0000256" key="11">
    <source>
        <dbReference type="SAM" id="MobiDB-lite"/>
    </source>
</evidence>
<dbReference type="CDD" id="cd18787">
    <property type="entry name" value="SF2_C_DEAD"/>
    <property type="match status" value="1"/>
</dbReference>
<dbReference type="FunFam" id="3.40.50.300:FF:000468">
    <property type="entry name" value="ATP-dependent RNA helicase RhlE"/>
    <property type="match status" value="1"/>
</dbReference>
<feature type="region of interest" description="Disordered" evidence="11">
    <location>
        <begin position="386"/>
        <end position="447"/>
    </location>
</feature>
<dbReference type="SUPFAM" id="SSF52540">
    <property type="entry name" value="P-loop containing nucleoside triphosphate hydrolases"/>
    <property type="match status" value="1"/>
</dbReference>
<dbReference type="Pfam" id="PF00271">
    <property type="entry name" value="Helicase_C"/>
    <property type="match status" value="1"/>
</dbReference>
<evidence type="ECO:0000256" key="5">
    <source>
        <dbReference type="ARBA" id="ARBA00022806"/>
    </source>
</evidence>
<protein>
    <recommendedName>
        <fullName evidence="1">RNA helicase</fullName>
        <ecNumber evidence="1">3.6.4.13</ecNumber>
    </recommendedName>
</protein>
<dbReference type="PROSITE" id="PS00039">
    <property type="entry name" value="DEAD_ATP_HELICASE"/>
    <property type="match status" value="1"/>
</dbReference>
<feature type="domain" description="Helicase ATP-binding" evidence="12">
    <location>
        <begin position="32"/>
        <end position="211"/>
    </location>
</feature>
<accession>A0A1Z4V223</accession>
<comment type="similarity">
    <text evidence="7 10">Belongs to the DEAD box helicase family.</text>
</comment>
<evidence type="ECO:0000313" key="15">
    <source>
        <dbReference type="EMBL" id="BAZ85483.1"/>
    </source>
</evidence>
<keyword evidence="4 10" id="KW-0378">Hydrolase</keyword>
<dbReference type="CDD" id="cd00268">
    <property type="entry name" value="DEADc"/>
    <property type="match status" value="1"/>
</dbReference>
<dbReference type="GO" id="GO:0016787">
    <property type="term" value="F:hydrolase activity"/>
    <property type="evidence" value="ECO:0007669"/>
    <property type="project" value="UniProtKB-KW"/>
</dbReference>
<dbReference type="OrthoDB" id="9805696at2"/>
<comment type="catalytic activity">
    <reaction evidence="8">
        <text>ATP + H2O = ADP + phosphate + H(+)</text>
        <dbReference type="Rhea" id="RHEA:13065"/>
        <dbReference type="ChEBI" id="CHEBI:15377"/>
        <dbReference type="ChEBI" id="CHEBI:15378"/>
        <dbReference type="ChEBI" id="CHEBI:30616"/>
        <dbReference type="ChEBI" id="CHEBI:43474"/>
        <dbReference type="ChEBI" id="CHEBI:456216"/>
        <dbReference type="EC" id="3.6.4.13"/>
    </reaction>
</comment>
<dbReference type="SMART" id="SM00487">
    <property type="entry name" value="DEXDc"/>
    <property type="match status" value="1"/>
</dbReference>
<dbReference type="Pfam" id="PF00270">
    <property type="entry name" value="DEAD"/>
    <property type="match status" value="1"/>
</dbReference>
<gene>
    <name evidence="15" type="ORF">NIES806_16860</name>
</gene>
<dbReference type="EC" id="3.6.4.13" evidence="1"/>
<dbReference type="InterPro" id="IPR000629">
    <property type="entry name" value="RNA-helicase_DEAD-box_CS"/>
</dbReference>
<dbReference type="PANTHER" id="PTHR47959">
    <property type="entry name" value="ATP-DEPENDENT RNA HELICASE RHLE-RELATED"/>
    <property type="match status" value="1"/>
</dbReference>
<evidence type="ECO:0000259" key="12">
    <source>
        <dbReference type="PROSITE" id="PS51192"/>
    </source>
</evidence>
<evidence type="ECO:0000256" key="4">
    <source>
        <dbReference type="ARBA" id="ARBA00022801"/>
    </source>
</evidence>
<dbReference type="PROSITE" id="PS51192">
    <property type="entry name" value="HELICASE_ATP_BIND_1"/>
    <property type="match status" value="1"/>
</dbReference>
<dbReference type="InterPro" id="IPR027417">
    <property type="entry name" value="P-loop_NTPase"/>
</dbReference>
<name>A0A1Z4V223_9CYAN</name>
<dbReference type="RefSeq" id="WP_096666229.1">
    <property type="nucleotide sequence ID" value="NZ_AP018316.1"/>
</dbReference>
<dbReference type="Gene3D" id="3.40.50.300">
    <property type="entry name" value="P-loop containing nucleotide triphosphate hydrolases"/>
    <property type="match status" value="2"/>
</dbReference>
<evidence type="ECO:0000256" key="6">
    <source>
        <dbReference type="ARBA" id="ARBA00022840"/>
    </source>
</evidence>
<keyword evidence="3 10" id="KW-0547">Nucleotide-binding</keyword>
<dbReference type="Proteomes" id="UP000218702">
    <property type="component" value="Chromosome"/>
</dbReference>
<dbReference type="GO" id="GO:0003723">
    <property type="term" value="F:RNA binding"/>
    <property type="evidence" value="ECO:0007669"/>
    <property type="project" value="UniProtKB-ARBA"/>
</dbReference>
<keyword evidence="16" id="KW-1185">Reference proteome</keyword>
<evidence type="ECO:0000256" key="2">
    <source>
        <dbReference type="ARBA" id="ARBA00022490"/>
    </source>
</evidence>
<dbReference type="KEGG" id="dcm:NIES806_16860"/>
<feature type="domain" description="DEAD-box RNA helicase Q" evidence="14">
    <location>
        <begin position="1"/>
        <end position="29"/>
    </location>
</feature>
<evidence type="ECO:0000256" key="7">
    <source>
        <dbReference type="ARBA" id="ARBA00038437"/>
    </source>
</evidence>
<dbReference type="InterPro" id="IPR011545">
    <property type="entry name" value="DEAD/DEAH_box_helicase_dom"/>
</dbReference>
<evidence type="ECO:0000256" key="1">
    <source>
        <dbReference type="ARBA" id="ARBA00012552"/>
    </source>
</evidence>
<feature type="compositionally biased region" description="Low complexity" evidence="11">
    <location>
        <begin position="411"/>
        <end position="426"/>
    </location>
</feature>
<evidence type="ECO:0000259" key="13">
    <source>
        <dbReference type="PROSITE" id="PS51194"/>
    </source>
</evidence>
<reference evidence="15 16" key="1">
    <citation type="submission" date="2017-06" db="EMBL/GenBank/DDBJ databases">
        <title>Genome sequencing of cyanobaciteial culture collection at National Institute for Environmental Studies (NIES).</title>
        <authorList>
            <person name="Hirose Y."/>
            <person name="Shimura Y."/>
            <person name="Fujisawa T."/>
            <person name="Nakamura Y."/>
            <person name="Kawachi M."/>
        </authorList>
    </citation>
    <scope>NUCLEOTIDE SEQUENCE [LARGE SCALE GENOMIC DNA]</scope>
    <source>
        <strain evidence="15 16">NIES-806</strain>
    </source>
</reference>
<dbReference type="EMBL" id="AP018316">
    <property type="protein sequence ID" value="BAZ85483.1"/>
    <property type="molecule type" value="Genomic_DNA"/>
</dbReference>
<dbReference type="PANTHER" id="PTHR47959:SF13">
    <property type="entry name" value="ATP-DEPENDENT RNA HELICASE RHLE"/>
    <property type="match status" value="1"/>
</dbReference>
<dbReference type="PROSITE" id="PS51195">
    <property type="entry name" value="Q_MOTIF"/>
    <property type="match status" value="1"/>
</dbReference>
<dbReference type="AlphaFoldDB" id="A0A1Z4V223"/>
<dbReference type="InterPro" id="IPR044742">
    <property type="entry name" value="DEAD/DEAH_RhlB"/>
</dbReference>
<organism evidence="15 16">
    <name type="scientific">Dolichospermum compactum NIES-806</name>
    <dbReference type="NCBI Taxonomy" id="1973481"/>
    <lineage>
        <taxon>Bacteria</taxon>
        <taxon>Bacillati</taxon>
        <taxon>Cyanobacteriota</taxon>
        <taxon>Cyanophyceae</taxon>
        <taxon>Nostocales</taxon>
        <taxon>Aphanizomenonaceae</taxon>
        <taxon>Dolichospermum</taxon>
        <taxon>Dolichospermum compactum</taxon>
    </lineage>
</organism>
<evidence type="ECO:0000256" key="8">
    <source>
        <dbReference type="ARBA" id="ARBA00047984"/>
    </source>
</evidence>
<dbReference type="InterPro" id="IPR001650">
    <property type="entry name" value="Helicase_C-like"/>
</dbReference>
<dbReference type="InterPro" id="IPR014014">
    <property type="entry name" value="RNA_helicase_DEAD_Q_motif"/>
</dbReference>
<sequence length="447" mass="48929">MSFSNLGLSPEIVRAVTDLGYDKPTPIQKQAIPVVLSGGDIMAGAQTGTGKTASFTLPLLHRLSANKGISSNSHGFPPIRALILTPTRELAAQVQESVRDYGKYLNLNSMVMFGGVSIGPQKQKLRTRVDILVSTPGRLLDHVQQGTVNLSRVEVLVLDEADRMLDMGFINDIRRILSLLPKQRQNLLFFATFSDKVKTLAAGLLNNPTMIEVARRNVTAATISQKVYHVDRERKRQLLSHLIRENKWYQVLVFSRTKHGADRLVKQLGEDRIQALAIHGNKSQGARTHALAKFKDGTLQVLVATDIAARGLDISELPHVINYDLPNVPEDYVHRIGRTGRAGAEGQAISLVCVDEHHLLADIETLIEQRLPKEVVDGFAVNPEIKAEPIPNGRKAPSGGGGNQRTRRSAPKSASSKSPRQPSSRTAAGDKKPGSNSPTPRRSGKRR</sequence>
<feature type="short sequence motif" description="Q motif" evidence="9">
    <location>
        <begin position="1"/>
        <end position="29"/>
    </location>
</feature>
<dbReference type="InterPro" id="IPR014001">
    <property type="entry name" value="Helicase_ATP-bd"/>
</dbReference>
<evidence type="ECO:0000259" key="14">
    <source>
        <dbReference type="PROSITE" id="PS51195"/>
    </source>
</evidence>
<evidence type="ECO:0000313" key="16">
    <source>
        <dbReference type="Proteomes" id="UP000218702"/>
    </source>
</evidence>
<feature type="domain" description="Helicase C-terminal" evidence="13">
    <location>
        <begin position="222"/>
        <end position="387"/>
    </location>
</feature>
<dbReference type="PROSITE" id="PS51194">
    <property type="entry name" value="HELICASE_CTER"/>
    <property type="match status" value="1"/>
</dbReference>
<dbReference type="FunFam" id="3.40.50.300:FF:000108">
    <property type="entry name" value="ATP-dependent RNA helicase RhlE"/>
    <property type="match status" value="1"/>
</dbReference>
<proteinExistence type="inferred from homology"/>
<keyword evidence="5 10" id="KW-0347">Helicase</keyword>
<keyword evidence="2" id="KW-0963">Cytoplasm</keyword>
<evidence type="ECO:0000256" key="3">
    <source>
        <dbReference type="ARBA" id="ARBA00022741"/>
    </source>
</evidence>
<dbReference type="InterPro" id="IPR050079">
    <property type="entry name" value="DEAD_box_RNA_helicase"/>
</dbReference>
<dbReference type="SMART" id="SM00490">
    <property type="entry name" value="HELICc"/>
    <property type="match status" value="1"/>
</dbReference>
<dbReference type="GO" id="GO:0005524">
    <property type="term" value="F:ATP binding"/>
    <property type="evidence" value="ECO:0007669"/>
    <property type="project" value="UniProtKB-KW"/>
</dbReference>
<evidence type="ECO:0000256" key="10">
    <source>
        <dbReference type="RuleBase" id="RU000492"/>
    </source>
</evidence>
<dbReference type="GO" id="GO:0005829">
    <property type="term" value="C:cytosol"/>
    <property type="evidence" value="ECO:0007669"/>
    <property type="project" value="TreeGrafter"/>
</dbReference>